<protein>
    <submittedName>
        <fullName evidence="2">Uncharacterized protein</fullName>
    </submittedName>
</protein>
<dbReference type="Proteomes" id="UP000256877">
    <property type="component" value="Unassembled WGS sequence"/>
</dbReference>
<dbReference type="AlphaFoldDB" id="A0A371QZE9"/>
<organism evidence="2 3">
    <name type="scientific">Pyrobaculum aerophilum</name>
    <dbReference type="NCBI Taxonomy" id="13773"/>
    <lineage>
        <taxon>Archaea</taxon>
        <taxon>Thermoproteota</taxon>
        <taxon>Thermoprotei</taxon>
        <taxon>Thermoproteales</taxon>
        <taxon>Thermoproteaceae</taxon>
        <taxon>Pyrobaculum</taxon>
    </lineage>
</organism>
<proteinExistence type="predicted"/>
<name>A0A371QZE9_9CREN</name>
<gene>
    <name evidence="1" type="ORF">CGL51_14625</name>
    <name evidence="2" type="ORF">CGL52_11275</name>
</gene>
<comment type="caution">
    <text evidence="2">The sequence shown here is derived from an EMBL/GenBank/DDBJ whole genome shotgun (WGS) entry which is preliminary data.</text>
</comment>
<dbReference type="OrthoDB" id="30089at2157"/>
<evidence type="ECO:0000313" key="2">
    <source>
        <dbReference type="EMBL" id="RFA96201.1"/>
    </source>
</evidence>
<reference evidence="3 4" key="1">
    <citation type="submission" date="2017-07" db="EMBL/GenBank/DDBJ databases">
        <title>Draft genome sequence of aerobic hyperthermophilic archaea, Pyrobaculum aerophilum YKB31 and YKB32.</title>
        <authorList>
            <person name="Mochizuki T."/>
            <person name="Berliner A.J."/>
            <person name="Yoshida-Takashima Y."/>
            <person name="Takaki Y."/>
            <person name="Nunoura T."/>
            <person name="Takai K."/>
        </authorList>
    </citation>
    <scope>NUCLEOTIDE SEQUENCE [LARGE SCALE GENOMIC DNA]</scope>
    <source>
        <strain evidence="1 4">YKB31</strain>
        <strain evidence="2 3">YKB32</strain>
    </source>
</reference>
<evidence type="ECO:0000313" key="4">
    <source>
        <dbReference type="Proteomes" id="UP000257123"/>
    </source>
</evidence>
<dbReference type="Proteomes" id="UP000257123">
    <property type="component" value="Unassembled WGS sequence"/>
</dbReference>
<dbReference type="RefSeq" id="WP_116422227.1">
    <property type="nucleotide sequence ID" value="NZ_NMUE01000101.1"/>
</dbReference>
<accession>A0A371QZE9</accession>
<dbReference type="EMBL" id="NMUF01000041">
    <property type="protein sequence ID" value="RFA96201.1"/>
    <property type="molecule type" value="Genomic_DNA"/>
</dbReference>
<evidence type="ECO:0000313" key="3">
    <source>
        <dbReference type="Proteomes" id="UP000256877"/>
    </source>
</evidence>
<dbReference type="EMBL" id="NMUE01000101">
    <property type="protein sequence ID" value="RFA92334.1"/>
    <property type="molecule type" value="Genomic_DNA"/>
</dbReference>
<evidence type="ECO:0000313" key="1">
    <source>
        <dbReference type="EMBL" id="RFA92334.1"/>
    </source>
</evidence>
<sequence>MAGRYELVASTELGGVKLYLWKRGDYLYLRVLGPVKKTVYLGKAVEINVEEAGPCKECWELLKEIAEDYHEAVQIAKKALREGQTKDDYREALSIISYAPKALRQALKMVGHAEE</sequence>